<dbReference type="AlphaFoldDB" id="A0A0E0GBY7"/>
<dbReference type="Gramene" id="ONIVA02G32410.1">
    <property type="protein sequence ID" value="ONIVA02G32410.1"/>
    <property type="gene ID" value="ONIVA02G32410"/>
</dbReference>
<keyword evidence="3" id="KW-1185">Reference proteome</keyword>
<dbReference type="Proteomes" id="UP000006591">
    <property type="component" value="Chromosome 2"/>
</dbReference>
<dbReference type="EnsemblPlants" id="ONIVA02G32410.1">
    <property type="protein sequence ID" value="ONIVA02G32410.1"/>
    <property type="gene ID" value="ONIVA02G32410"/>
</dbReference>
<dbReference type="OMA" id="QPHHGPL"/>
<reference evidence="2" key="2">
    <citation type="submission" date="2018-04" db="EMBL/GenBank/DDBJ databases">
        <title>OnivRS2 (Oryza nivara Reference Sequence Version 2).</title>
        <authorList>
            <person name="Zhang J."/>
            <person name="Kudrna D."/>
            <person name="Lee S."/>
            <person name="Talag J."/>
            <person name="Rajasekar S."/>
            <person name="Welchert J."/>
            <person name="Hsing Y.-I."/>
            <person name="Wing R.A."/>
        </authorList>
    </citation>
    <scope>NUCLEOTIDE SEQUENCE [LARGE SCALE GENOMIC DNA]</scope>
    <source>
        <strain evidence="2">SL10</strain>
    </source>
</reference>
<dbReference type="HOGENOM" id="CLU_1485713_0_0_1"/>
<evidence type="ECO:0000256" key="1">
    <source>
        <dbReference type="SAM" id="MobiDB-lite"/>
    </source>
</evidence>
<reference evidence="2" key="1">
    <citation type="submission" date="2015-04" db="UniProtKB">
        <authorList>
            <consortium name="EnsemblPlants"/>
        </authorList>
    </citation>
    <scope>IDENTIFICATION</scope>
    <source>
        <strain evidence="2">SL10</strain>
    </source>
</reference>
<name>A0A0E0GBY7_ORYNI</name>
<evidence type="ECO:0000313" key="2">
    <source>
        <dbReference type="EnsemblPlants" id="ONIVA02G32410.1"/>
    </source>
</evidence>
<proteinExistence type="predicted"/>
<feature type="compositionally biased region" description="Basic and acidic residues" evidence="1">
    <location>
        <begin position="106"/>
        <end position="115"/>
    </location>
</feature>
<accession>A0A0E0GBY7</accession>
<protein>
    <submittedName>
        <fullName evidence="2">Uncharacterized protein</fullName>
    </submittedName>
</protein>
<evidence type="ECO:0000313" key="3">
    <source>
        <dbReference type="Proteomes" id="UP000006591"/>
    </source>
</evidence>
<sequence>MRPLLDSAPPPPLFYFTSRLSPRGRLSSRPNLLLLALPSHPRVRHGQGRRRRGRAPLHRRRLLLRGQEGQALRDQKVERCLPLGLGHRRGQLRHLPQPHHGPLHRVPGEPGERHQRGVHRRLGSLQPCIPLPLHQPLAQDPSSVPSRQQRVGVPEVWSLDSSLSGAKAASSFSYQVLALSDN</sequence>
<feature type="region of interest" description="Disordered" evidence="1">
    <location>
        <begin position="90"/>
        <end position="116"/>
    </location>
</feature>
<organism evidence="2">
    <name type="scientific">Oryza nivara</name>
    <name type="common">Indian wild rice</name>
    <name type="synonym">Oryza sativa f. spontanea</name>
    <dbReference type="NCBI Taxonomy" id="4536"/>
    <lineage>
        <taxon>Eukaryota</taxon>
        <taxon>Viridiplantae</taxon>
        <taxon>Streptophyta</taxon>
        <taxon>Embryophyta</taxon>
        <taxon>Tracheophyta</taxon>
        <taxon>Spermatophyta</taxon>
        <taxon>Magnoliopsida</taxon>
        <taxon>Liliopsida</taxon>
        <taxon>Poales</taxon>
        <taxon>Poaceae</taxon>
        <taxon>BOP clade</taxon>
        <taxon>Oryzoideae</taxon>
        <taxon>Oryzeae</taxon>
        <taxon>Oryzinae</taxon>
        <taxon>Oryza</taxon>
    </lineage>
</organism>